<dbReference type="InterPro" id="IPR024499">
    <property type="entry name" value="Mbeg1-like"/>
</dbReference>
<dbReference type="EMBL" id="CP027228">
    <property type="protein sequence ID" value="AVM47719.1"/>
    <property type="molecule type" value="Genomic_DNA"/>
</dbReference>
<protein>
    <recommendedName>
        <fullName evidence="3">DUF2974 domain-containing protein</fullName>
    </recommendedName>
</protein>
<accession>A0A2S0L377</accession>
<sequence>MVLLDYLKWRNDVSLEASPFNDIDNVILSCLAYIDFSEFFTNSNDSYTIEEIFELFCKNHSLDEIRESKQFTERIALLLEEMVQADRFKGTKVVHYAEDLDKEKVKQFAAVTFILPDGTNYISFRGTDSTIIGWKEDFLMTFMADTEGAKEAVKYINKVSKFLEGNLMVGGHSKGGNFAMFASAFCDNVVQERISRVYNNDGPGFRDEVIKSNEYQAIVHKICTIVPQTSMIGQLLANESEQKVVESDAFGLYQHDAMTWKVTKENFIETELDEFGKFVDVALGSWLEKIDDETRLSIVSTVFSMIEETEAETFYEFSDSLFKNTGIIIKGLVKLPKEKRTELMTALSSLVKVSSKTAFSKIPKPAERLRIEKKNNL</sequence>
<dbReference type="KEGG" id="mdv:C5Q96_02155"/>
<gene>
    <name evidence="1" type="ORF">C5Q96_02155</name>
</gene>
<organism evidence="1 2">
    <name type="scientific">Mogibacterium diversum</name>
    <dbReference type="NCBI Taxonomy" id="114527"/>
    <lineage>
        <taxon>Bacteria</taxon>
        <taxon>Bacillati</taxon>
        <taxon>Bacillota</taxon>
        <taxon>Clostridia</taxon>
        <taxon>Peptostreptococcales</taxon>
        <taxon>Anaerovoracaceae</taxon>
        <taxon>Mogibacterium</taxon>
    </lineage>
</organism>
<evidence type="ECO:0008006" key="3">
    <source>
        <dbReference type="Google" id="ProtNLM"/>
    </source>
</evidence>
<dbReference type="RefSeq" id="WP_106056765.1">
    <property type="nucleotide sequence ID" value="NZ_CP027228.1"/>
</dbReference>
<dbReference type="OrthoDB" id="9769481at2"/>
<dbReference type="InterPro" id="IPR029058">
    <property type="entry name" value="AB_hydrolase_fold"/>
</dbReference>
<dbReference type="Pfam" id="PF11187">
    <property type="entry name" value="Mbeg1-like"/>
    <property type="match status" value="1"/>
</dbReference>
<dbReference type="Proteomes" id="UP000237883">
    <property type="component" value="Chromosome"/>
</dbReference>
<dbReference type="GeneID" id="78391056"/>
<reference evidence="2" key="1">
    <citation type="submission" date="2018-02" db="EMBL/GenBank/DDBJ databases">
        <authorList>
            <person name="Holder M.E."/>
            <person name="Ajami N.J."/>
            <person name="Petrosino J.F."/>
        </authorList>
    </citation>
    <scope>NUCLEOTIDE SEQUENCE [LARGE SCALE GENOMIC DNA]</scope>
    <source>
        <strain evidence="2">CCUG 47132</strain>
    </source>
</reference>
<keyword evidence="2" id="KW-1185">Reference proteome</keyword>
<dbReference type="SUPFAM" id="SSF53474">
    <property type="entry name" value="alpha/beta-Hydrolases"/>
    <property type="match status" value="1"/>
</dbReference>
<proteinExistence type="predicted"/>
<dbReference type="AlphaFoldDB" id="A0A2S0L377"/>
<evidence type="ECO:0000313" key="2">
    <source>
        <dbReference type="Proteomes" id="UP000237883"/>
    </source>
</evidence>
<name>A0A2S0L377_9FIRM</name>
<evidence type="ECO:0000313" key="1">
    <source>
        <dbReference type="EMBL" id="AVM47719.1"/>
    </source>
</evidence>